<keyword evidence="2" id="KW-1185">Reference proteome</keyword>
<dbReference type="AlphaFoldDB" id="A0A916TCI0"/>
<evidence type="ECO:0000313" key="2">
    <source>
        <dbReference type="Proteomes" id="UP000636793"/>
    </source>
</evidence>
<dbReference type="InterPro" id="IPR017523">
    <property type="entry name" value="Rv3268"/>
</dbReference>
<dbReference type="Proteomes" id="UP000636793">
    <property type="component" value="Unassembled WGS sequence"/>
</dbReference>
<gene>
    <name evidence="1" type="ORF">GCM10011492_31960</name>
</gene>
<sequence length="199" mass="20924">MNSDQLRAALLAGDLSRPRLTWYDDGSGERIDLSGKTLANWVAKAANWLETEMALAPGDLVRLDLPADHWRAIYWSLAAWTRGLTVTTEADADACVSLDTEPDVDADLIEPAAALAASPLQAMSDAMPPPVGPTTYAGLSLPRDVPAGTRVLLDGAAPERVPAVTAALIGHDCSVLVVRGADEQARSARSASEAVDVVL</sequence>
<accession>A0A916TCI0</accession>
<name>A0A916TCI0_9MICO</name>
<dbReference type="RefSeq" id="WP_188838042.1">
    <property type="nucleotide sequence ID" value="NZ_BMHI01000005.1"/>
</dbReference>
<evidence type="ECO:0000313" key="1">
    <source>
        <dbReference type="EMBL" id="GGB38803.1"/>
    </source>
</evidence>
<comment type="caution">
    <text evidence="1">The sequence shown here is derived from an EMBL/GenBank/DDBJ whole genome shotgun (WGS) entry which is preliminary data.</text>
</comment>
<dbReference type="EMBL" id="BMHI01000005">
    <property type="protein sequence ID" value="GGB38803.1"/>
    <property type="molecule type" value="Genomic_DNA"/>
</dbReference>
<reference evidence="1" key="1">
    <citation type="journal article" date="2014" name="Int. J. Syst. Evol. Microbiol.">
        <title>Complete genome sequence of Corynebacterium casei LMG S-19264T (=DSM 44701T), isolated from a smear-ripened cheese.</title>
        <authorList>
            <consortium name="US DOE Joint Genome Institute (JGI-PGF)"/>
            <person name="Walter F."/>
            <person name="Albersmeier A."/>
            <person name="Kalinowski J."/>
            <person name="Ruckert C."/>
        </authorList>
    </citation>
    <scope>NUCLEOTIDE SEQUENCE</scope>
    <source>
        <strain evidence="1">CGMCC 1.15085</strain>
    </source>
</reference>
<reference evidence="1" key="2">
    <citation type="submission" date="2020-09" db="EMBL/GenBank/DDBJ databases">
        <authorList>
            <person name="Sun Q."/>
            <person name="Zhou Y."/>
        </authorList>
    </citation>
    <scope>NUCLEOTIDE SEQUENCE</scope>
    <source>
        <strain evidence="1">CGMCC 1.15085</strain>
    </source>
</reference>
<evidence type="ECO:0008006" key="3">
    <source>
        <dbReference type="Google" id="ProtNLM"/>
    </source>
</evidence>
<proteinExistence type="predicted"/>
<protein>
    <recommendedName>
        <fullName evidence="3">TIGR03089 family protein</fullName>
    </recommendedName>
</protein>
<dbReference type="NCBIfam" id="TIGR03089">
    <property type="entry name" value="TIGR03089 family protein"/>
    <property type="match status" value="1"/>
</dbReference>
<organism evidence="1 2">
    <name type="scientific">Flexivirga endophytica</name>
    <dbReference type="NCBI Taxonomy" id="1849103"/>
    <lineage>
        <taxon>Bacteria</taxon>
        <taxon>Bacillati</taxon>
        <taxon>Actinomycetota</taxon>
        <taxon>Actinomycetes</taxon>
        <taxon>Micrococcales</taxon>
        <taxon>Dermacoccaceae</taxon>
        <taxon>Flexivirga</taxon>
    </lineage>
</organism>